<keyword evidence="7 10" id="KW-0472">Membrane</keyword>
<dbReference type="AlphaFoldDB" id="A0A173LL43"/>
<dbReference type="InterPro" id="IPR037185">
    <property type="entry name" value="EmrE-like"/>
</dbReference>
<dbReference type="GO" id="GO:0031460">
    <property type="term" value="P:glycine betaine transport"/>
    <property type="evidence" value="ECO:0007669"/>
    <property type="project" value="TreeGrafter"/>
</dbReference>
<dbReference type="InterPro" id="IPR045324">
    <property type="entry name" value="Small_multidrug_res"/>
</dbReference>
<evidence type="ECO:0000313" key="11">
    <source>
        <dbReference type="EMBL" id="ANI93015.1"/>
    </source>
</evidence>
<feature type="transmembrane region" description="Helical" evidence="10">
    <location>
        <begin position="98"/>
        <end position="116"/>
    </location>
</feature>
<evidence type="ECO:0000256" key="10">
    <source>
        <dbReference type="SAM" id="Phobius"/>
    </source>
</evidence>
<dbReference type="KEGG" id="dtm:BJL86_2250"/>
<dbReference type="GO" id="GO:0015297">
    <property type="term" value="F:antiporter activity"/>
    <property type="evidence" value="ECO:0007669"/>
    <property type="project" value="TreeGrafter"/>
</dbReference>
<evidence type="ECO:0000256" key="1">
    <source>
        <dbReference type="ARBA" id="ARBA00004651"/>
    </source>
</evidence>
<evidence type="ECO:0000256" key="3">
    <source>
        <dbReference type="ARBA" id="ARBA00022448"/>
    </source>
</evidence>
<evidence type="ECO:0000313" key="12">
    <source>
        <dbReference type="Proteomes" id="UP000186104"/>
    </source>
</evidence>
<comment type="subcellular location">
    <subcellularLocation>
        <location evidence="1 9">Cell membrane</location>
        <topology evidence="1 9">Multi-pass membrane protein</topology>
    </subcellularLocation>
</comment>
<sequence>MITQPPPPAQKRVPRSAWMFLVAAIASEVTGSLSLKGALDRPALYLLVVTGFVFAFVFLAQVLRRGLPIGVAYGIWGAAGVAATAILSTLIYGEPFSALMGVGIVLVIAGVVLIELGGNNAAGEESASTSANRGSE</sequence>
<dbReference type="InterPro" id="IPR000390">
    <property type="entry name" value="Small_drug/metabolite_transptr"/>
</dbReference>
<evidence type="ECO:0000256" key="6">
    <source>
        <dbReference type="ARBA" id="ARBA00022989"/>
    </source>
</evidence>
<dbReference type="Gene3D" id="1.10.3730.20">
    <property type="match status" value="1"/>
</dbReference>
<dbReference type="Proteomes" id="UP000186104">
    <property type="component" value="Chromosome"/>
</dbReference>
<dbReference type="PANTHER" id="PTHR30561">
    <property type="entry name" value="SMR FAMILY PROTON-DEPENDENT DRUG EFFLUX TRANSPORTER SUGE"/>
    <property type="match status" value="1"/>
</dbReference>
<keyword evidence="5 9" id="KW-0812">Transmembrane</keyword>
<feature type="transmembrane region" description="Helical" evidence="10">
    <location>
        <begin position="70"/>
        <end position="92"/>
    </location>
</feature>
<dbReference type="GO" id="GO:0015199">
    <property type="term" value="F:amino-acid betaine transmembrane transporter activity"/>
    <property type="evidence" value="ECO:0007669"/>
    <property type="project" value="TreeGrafter"/>
</dbReference>
<keyword evidence="3" id="KW-0813">Transport</keyword>
<dbReference type="OrthoDB" id="3175079at2"/>
<dbReference type="STRING" id="499555.BJL86_2250"/>
<dbReference type="EMBL" id="CP015961">
    <property type="protein sequence ID" value="ANI93015.1"/>
    <property type="molecule type" value="Genomic_DNA"/>
</dbReference>
<organism evidence="11 12">
    <name type="scientific">Dietzia timorensis</name>
    <dbReference type="NCBI Taxonomy" id="499555"/>
    <lineage>
        <taxon>Bacteria</taxon>
        <taxon>Bacillati</taxon>
        <taxon>Actinomycetota</taxon>
        <taxon>Actinomycetes</taxon>
        <taxon>Mycobacteriales</taxon>
        <taxon>Dietziaceae</taxon>
        <taxon>Dietzia</taxon>
    </lineage>
</organism>
<keyword evidence="4" id="KW-1003">Cell membrane</keyword>
<proteinExistence type="inferred from homology"/>
<evidence type="ECO:0000256" key="5">
    <source>
        <dbReference type="ARBA" id="ARBA00022692"/>
    </source>
</evidence>
<evidence type="ECO:0000256" key="8">
    <source>
        <dbReference type="ARBA" id="ARBA00023251"/>
    </source>
</evidence>
<dbReference type="PANTHER" id="PTHR30561:SF1">
    <property type="entry name" value="MULTIDRUG TRANSPORTER EMRE"/>
    <property type="match status" value="1"/>
</dbReference>
<name>A0A173LL43_9ACTN</name>
<dbReference type="GO" id="GO:0046677">
    <property type="term" value="P:response to antibiotic"/>
    <property type="evidence" value="ECO:0007669"/>
    <property type="project" value="UniProtKB-KW"/>
</dbReference>
<keyword evidence="6 10" id="KW-1133">Transmembrane helix</keyword>
<evidence type="ECO:0000256" key="2">
    <source>
        <dbReference type="ARBA" id="ARBA00007822"/>
    </source>
</evidence>
<dbReference type="RefSeq" id="WP_067476225.1">
    <property type="nucleotide sequence ID" value="NZ_CP015961.1"/>
</dbReference>
<dbReference type="GO" id="GO:0015220">
    <property type="term" value="F:choline transmembrane transporter activity"/>
    <property type="evidence" value="ECO:0007669"/>
    <property type="project" value="TreeGrafter"/>
</dbReference>
<feature type="transmembrane region" description="Helical" evidence="10">
    <location>
        <begin position="44"/>
        <end position="63"/>
    </location>
</feature>
<gene>
    <name evidence="11" type="ORF">BJL86_2250</name>
</gene>
<reference evidence="11 12" key="1">
    <citation type="submission" date="2016-06" db="EMBL/GenBank/DDBJ databases">
        <title>Complete genome sequence of a saline-alkali tolerant type strain Dietzia timorensis ID05-A0528T.</title>
        <authorList>
            <person name="Wu X."/>
        </authorList>
    </citation>
    <scope>NUCLEOTIDE SEQUENCE [LARGE SCALE GENOMIC DNA]</scope>
    <source>
        <strain evidence="11 12">ID05-A0528</strain>
    </source>
</reference>
<dbReference type="GO" id="GO:0005886">
    <property type="term" value="C:plasma membrane"/>
    <property type="evidence" value="ECO:0007669"/>
    <property type="project" value="UniProtKB-SubCell"/>
</dbReference>
<keyword evidence="8" id="KW-0046">Antibiotic resistance</keyword>
<evidence type="ECO:0000256" key="4">
    <source>
        <dbReference type="ARBA" id="ARBA00022475"/>
    </source>
</evidence>
<evidence type="ECO:0000256" key="7">
    <source>
        <dbReference type="ARBA" id="ARBA00023136"/>
    </source>
</evidence>
<protein>
    <submittedName>
        <fullName evidence="11">Spermidine export protein MdtJ</fullName>
    </submittedName>
</protein>
<dbReference type="SUPFAM" id="SSF103481">
    <property type="entry name" value="Multidrug resistance efflux transporter EmrE"/>
    <property type="match status" value="1"/>
</dbReference>
<evidence type="ECO:0000256" key="9">
    <source>
        <dbReference type="RuleBase" id="RU003942"/>
    </source>
</evidence>
<keyword evidence="12" id="KW-1185">Reference proteome</keyword>
<dbReference type="Pfam" id="PF00893">
    <property type="entry name" value="Multi_Drug_Res"/>
    <property type="match status" value="1"/>
</dbReference>
<comment type="similarity">
    <text evidence="2">Belongs to the drug/metabolite transporter (DMT) superfamily. Small multidrug resistance (SMR) (TC 2.A.7.1) family. Mmr subfamily.</text>
</comment>
<accession>A0A173LL43</accession>